<dbReference type="InterPro" id="IPR050863">
    <property type="entry name" value="CenT-Element_Derived"/>
</dbReference>
<keyword evidence="5" id="KW-1185">Reference proteome</keyword>
<dbReference type="AlphaFoldDB" id="A0A9W9WJ94"/>
<keyword evidence="1" id="KW-0238">DNA-binding</keyword>
<feature type="region of interest" description="Disordered" evidence="2">
    <location>
        <begin position="76"/>
        <end position="120"/>
    </location>
</feature>
<dbReference type="GO" id="GO:0005634">
    <property type="term" value="C:nucleus"/>
    <property type="evidence" value="ECO:0007669"/>
    <property type="project" value="TreeGrafter"/>
</dbReference>
<evidence type="ECO:0000313" key="5">
    <source>
        <dbReference type="Proteomes" id="UP001147760"/>
    </source>
</evidence>
<evidence type="ECO:0000259" key="3">
    <source>
        <dbReference type="PROSITE" id="PS51253"/>
    </source>
</evidence>
<dbReference type="InterPro" id="IPR006600">
    <property type="entry name" value="HTH_CenpB_DNA-bd_dom"/>
</dbReference>
<dbReference type="InterPro" id="IPR009057">
    <property type="entry name" value="Homeodomain-like_sf"/>
</dbReference>
<proteinExistence type="predicted"/>
<name>A0A9W9WJ94_9EURO</name>
<protein>
    <recommendedName>
        <fullName evidence="3">HTH CENPB-type domain-containing protein</fullName>
    </recommendedName>
</protein>
<evidence type="ECO:0000256" key="2">
    <source>
        <dbReference type="SAM" id="MobiDB-lite"/>
    </source>
</evidence>
<dbReference type="GO" id="GO:0003677">
    <property type="term" value="F:DNA binding"/>
    <property type="evidence" value="ECO:0007669"/>
    <property type="project" value="UniProtKB-KW"/>
</dbReference>
<dbReference type="Pfam" id="PF03221">
    <property type="entry name" value="HTH_Tnp_Tc5"/>
    <property type="match status" value="1"/>
</dbReference>
<accession>A0A9W9WJ94</accession>
<dbReference type="EMBL" id="JAPWDO010000006">
    <property type="protein sequence ID" value="KAJ5465995.1"/>
    <property type="molecule type" value="Genomic_DNA"/>
</dbReference>
<reference evidence="4" key="1">
    <citation type="submission" date="2022-12" db="EMBL/GenBank/DDBJ databases">
        <authorList>
            <person name="Petersen C."/>
        </authorList>
    </citation>
    <scope>NUCLEOTIDE SEQUENCE</scope>
    <source>
        <strain evidence="4">IBT 17660</strain>
    </source>
</reference>
<dbReference type="SMART" id="SM00674">
    <property type="entry name" value="CENPB"/>
    <property type="match status" value="1"/>
</dbReference>
<sequence length="372" mass="41381">MDSPEMESEAPQVSLDQLLSYSSDEIGSFYVAQRYAHMPQYGGFEPSTLMNTDATHSISTSPSYASMPLPILQPLSSIPIQQPPSPEAGALPDPIPTSALPSPSMAPFRKTSTGGSNPRRILTGQVRHEICLYYEQNKGITHAEIGFIFGVERSTITKVLLQKAKYLGGEDGGQSPAERTKGQIPDIENALSNWISDHRQKGLPLSDKVLMDKVLFFAKACRLTDGEKAALTKDWLEMFKEANNLRLVDHSICAITEELPLATIPESPPKVVQKKACTDIERNTPAEMIERQCHNPETNIEPHSAFSQFNCTASTSACRPPKRDEAMDAMELVMRYFKRNIDNRGLNVEEEVDLDNIMKRLENNHDGFSQEK</sequence>
<gene>
    <name evidence="4" type="ORF">N7530_009782</name>
</gene>
<feature type="domain" description="HTH CENPB-type" evidence="3">
    <location>
        <begin position="175"/>
        <end position="249"/>
    </location>
</feature>
<evidence type="ECO:0000256" key="1">
    <source>
        <dbReference type="ARBA" id="ARBA00023125"/>
    </source>
</evidence>
<organism evidence="4 5">
    <name type="scientific">Penicillium desertorum</name>
    <dbReference type="NCBI Taxonomy" id="1303715"/>
    <lineage>
        <taxon>Eukaryota</taxon>
        <taxon>Fungi</taxon>
        <taxon>Dikarya</taxon>
        <taxon>Ascomycota</taxon>
        <taxon>Pezizomycotina</taxon>
        <taxon>Eurotiomycetes</taxon>
        <taxon>Eurotiomycetidae</taxon>
        <taxon>Eurotiales</taxon>
        <taxon>Aspergillaceae</taxon>
        <taxon>Penicillium</taxon>
    </lineage>
</organism>
<evidence type="ECO:0000313" key="4">
    <source>
        <dbReference type="EMBL" id="KAJ5465995.1"/>
    </source>
</evidence>
<dbReference type="PROSITE" id="PS51253">
    <property type="entry name" value="HTH_CENPB"/>
    <property type="match status" value="1"/>
</dbReference>
<dbReference type="Gene3D" id="1.10.10.60">
    <property type="entry name" value="Homeodomain-like"/>
    <property type="match status" value="2"/>
</dbReference>
<dbReference type="PANTHER" id="PTHR19303">
    <property type="entry name" value="TRANSPOSON"/>
    <property type="match status" value="1"/>
</dbReference>
<comment type="caution">
    <text evidence="4">The sequence shown here is derived from an EMBL/GenBank/DDBJ whole genome shotgun (WGS) entry which is preliminary data.</text>
</comment>
<dbReference type="SUPFAM" id="SSF46689">
    <property type="entry name" value="Homeodomain-like"/>
    <property type="match status" value="2"/>
</dbReference>
<reference evidence="4" key="2">
    <citation type="journal article" date="2023" name="IMA Fungus">
        <title>Comparative genomic study of the Penicillium genus elucidates a diverse pangenome and 15 lateral gene transfer events.</title>
        <authorList>
            <person name="Petersen C."/>
            <person name="Sorensen T."/>
            <person name="Nielsen M.R."/>
            <person name="Sondergaard T.E."/>
            <person name="Sorensen J.L."/>
            <person name="Fitzpatrick D.A."/>
            <person name="Frisvad J.C."/>
            <person name="Nielsen K.L."/>
        </authorList>
    </citation>
    <scope>NUCLEOTIDE SEQUENCE</scope>
    <source>
        <strain evidence="4">IBT 17660</strain>
    </source>
</reference>
<dbReference type="Proteomes" id="UP001147760">
    <property type="component" value="Unassembled WGS sequence"/>
</dbReference>
<dbReference type="PANTHER" id="PTHR19303:SF70">
    <property type="entry name" value="HTH CENPB-TYPE DOMAIN-CONTAINING PROTEIN"/>
    <property type="match status" value="1"/>
</dbReference>
<dbReference type="OrthoDB" id="9909311at2759"/>